<name>A0ABY9SIB3_9ENTR</name>
<dbReference type="Gene3D" id="2.60.40.1090">
    <property type="entry name" value="Fimbrial-type adhesion domain"/>
    <property type="match status" value="1"/>
</dbReference>
<organism evidence="3 4">
    <name type="scientific">Buttiauxella selenatireducens</name>
    <dbReference type="NCBI Taxonomy" id="3073902"/>
    <lineage>
        <taxon>Bacteria</taxon>
        <taxon>Pseudomonadati</taxon>
        <taxon>Pseudomonadota</taxon>
        <taxon>Gammaproteobacteria</taxon>
        <taxon>Enterobacterales</taxon>
        <taxon>Enterobacteriaceae</taxon>
        <taxon>Buttiauxella</taxon>
    </lineage>
</organism>
<dbReference type="EMBL" id="CP133838">
    <property type="protein sequence ID" value="WMY76161.1"/>
    <property type="molecule type" value="Genomic_DNA"/>
</dbReference>
<feature type="signal peptide" evidence="1">
    <location>
        <begin position="1"/>
        <end position="24"/>
    </location>
</feature>
<dbReference type="SMART" id="SM00972">
    <property type="entry name" value="SCPU"/>
    <property type="match status" value="2"/>
</dbReference>
<evidence type="ECO:0000313" key="3">
    <source>
        <dbReference type="EMBL" id="WMY76161.1"/>
    </source>
</evidence>
<reference evidence="3 4" key="1">
    <citation type="submission" date="2023-09" db="EMBL/GenBank/DDBJ databases">
        <title>Buttiauxella selenatireducens sp. nov., isolated from the rhizosphere of Cardamine hupingshanesis.</title>
        <authorList>
            <person name="Zhang S."/>
            <person name="Xu Z."/>
            <person name="Wang H."/>
            <person name="Guo Y."/>
        </authorList>
    </citation>
    <scope>NUCLEOTIDE SEQUENCE [LARGE SCALE GENOMIC DNA]</scope>
    <source>
        <strain evidence="3 4">R73</strain>
    </source>
</reference>
<dbReference type="InterPro" id="IPR008966">
    <property type="entry name" value="Adhesion_dom_sf"/>
</dbReference>
<evidence type="ECO:0000259" key="2">
    <source>
        <dbReference type="Pfam" id="PF05229"/>
    </source>
</evidence>
<sequence>MIIGRGLGVLLAIMLLQITMPAHADCRLSGVNGSFGSQSSFVVGSTVQNTTASISVDCDKVLSLLTADSIKLTYLGATPAVTGVRGLLRRTDDTSNPDNVPVVVCVQSGCAGSSEIQVGGSYTWSGTILLGLLTSQRYTLPIYLRTVAGQNVSAGPYSVALNFRIDWNVCNLGVAVCLAYQTGSGSPGTTVSLTVSNDCSTITAPAVNFDSAPLVQNFKSVSQSIAVTCTKGSTYTVGVSNGANVSGNVRRMKSGNNFMSYEIYKSNGTDRWGSLGAERWASSASSGLSSDGLLRNYNYVAKVLTTQTTPPAGSYTDTLVVDVAF</sequence>
<dbReference type="Pfam" id="PF05229">
    <property type="entry name" value="SCPU"/>
    <property type="match status" value="2"/>
</dbReference>
<dbReference type="InterPro" id="IPR053167">
    <property type="entry name" value="Spore_coat_component"/>
</dbReference>
<protein>
    <submittedName>
        <fullName evidence="3">Spore coat U domain-containing protein</fullName>
    </submittedName>
</protein>
<feature type="chain" id="PRO_5046370009" evidence="1">
    <location>
        <begin position="25"/>
        <end position="325"/>
    </location>
</feature>
<accession>A0ABY9SIB3</accession>
<feature type="domain" description="Spore coat protein U/FanG" evidence="2">
    <location>
        <begin position="15"/>
        <end position="158"/>
    </location>
</feature>
<proteinExistence type="predicted"/>
<dbReference type="RefSeq" id="WP_309878587.1">
    <property type="nucleotide sequence ID" value="NZ_CP133838.1"/>
</dbReference>
<dbReference type="Proteomes" id="UP001246690">
    <property type="component" value="Chromosome"/>
</dbReference>
<dbReference type="InterPro" id="IPR007893">
    <property type="entry name" value="Spore_coat_U/FanG"/>
</dbReference>
<dbReference type="SUPFAM" id="SSF49401">
    <property type="entry name" value="Bacterial adhesins"/>
    <property type="match status" value="1"/>
</dbReference>
<keyword evidence="4" id="KW-1185">Reference proteome</keyword>
<evidence type="ECO:0000256" key="1">
    <source>
        <dbReference type="SAM" id="SignalP"/>
    </source>
</evidence>
<dbReference type="PANTHER" id="PTHR37089">
    <property type="entry name" value="PROTEIN U-RELATED"/>
    <property type="match status" value="1"/>
</dbReference>
<dbReference type="InterPro" id="IPR036937">
    <property type="entry name" value="Adhesion_dom_fimbrial_sf"/>
</dbReference>
<evidence type="ECO:0000313" key="4">
    <source>
        <dbReference type="Proteomes" id="UP001246690"/>
    </source>
</evidence>
<gene>
    <name evidence="3" type="ORF">RHD99_09630</name>
</gene>
<keyword evidence="1" id="KW-0732">Signal</keyword>
<feature type="domain" description="Spore coat protein U/FanG" evidence="2">
    <location>
        <begin position="190"/>
        <end position="321"/>
    </location>
</feature>
<dbReference type="PANTHER" id="PTHR37089:SF1">
    <property type="entry name" value="MEMBRANE PROTEIN"/>
    <property type="match status" value="1"/>
</dbReference>